<dbReference type="EMBL" id="BSXV01000509">
    <property type="protein sequence ID" value="GME89401.1"/>
    <property type="molecule type" value="Genomic_DNA"/>
</dbReference>
<reference evidence="1" key="1">
    <citation type="submission" date="2023-04" db="EMBL/GenBank/DDBJ databases">
        <title>Candida boidinii NBRC 1967.</title>
        <authorList>
            <person name="Ichikawa N."/>
            <person name="Sato H."/>
            <person name="Tonouchi N."/>
        </authorList>
    </citation>
    <scope>NUCLEOTIDE SEQUENCE</scope>
    <source>
        <strain evidence="1">NBRC 1967</strain>
    </source>
</reference>
<proteinExistence type="predicted"/>
<name>A0ACB5TIY8_CANBO</name>
<sequence length="383" mass="42844">MVVVMGAGVSVASGIPDFRSSNGLFHNMSSPSSSSSSSSSSSKGSGKQLFDYNLFRSKELISKFHDMIKNLYSMSLNCKPTNFHHYLDSISKDDRLLRLYTQNIDCLESQLPNLQTVTPLNSNTVSSLNTNSKIKNYPTTIQVHGNVQLLSCSKCQFITEMNPKYFDNLMHTDEIHPSCPECTDLNYVREIAGKRKQVVGILRPRIVLYNEFHPDGEIIGEISTFDLKKRPDCLIVVGTTLKIPGIRRLVKEMARVVHSNNGYVIWINIDEPSMSIVDYVEFFDLIVVGDCQKIPDIVNKYENEIINKPKEKKPTKSQMTPTPAKSLSKSASTSKSPKSSLKISKSVKSVKSPTSKSKVSSVKKETESDIKPTVKKRKLIPKK</sequence>
<keyword evidence="2" id="KW-1185">Reference proteome</keyword>
<dbReference type="Proteomes" id="UP001165101">
    <property type="component" value="Unassembled WGS sequence"/>
</dbReference>
<comment type="caution">
    <text evidence="1">The sequence shown here is derived from an EMBL/GenBank/DDBJ whole genome shotgun (WGS) entry which is preliminary data.</text>
</comment>
<protein>
    <submittedName>
        <fullName evidence="1">Unnamed protein product</fullName>
    </submittedName>
</protein>
<evidence type="ECO:0000313" key="1">
    <source>
        <dbReference type="EMBL" id="GME89401.1"/>
    </source>
</evidence>
<accession>A0ACB5TIY8</accession>
<organism evidence="1 2">
    <name type="scientific">Candida boidinii</name>
    <name type="common">Yeast</name>
    <dbReference type="NCBI Taxonomy" id="5477"/>
    <lineage>
        <taxon>Eukaryota</taxon>
        <taxon>Fungi</taxon>
        <taxon>Dikarya</taxon>
        <taxon>Ascomycota</taxon>
        <taxon>Saccharomycotina</taxon>
        <taxon>Pichiomycetes</taxon>
        <taxon>Pichiales</taxon>
        <taxon>Pichiaceae</taxon>
        <taxon>Ogataea</taxon>
        <taxon>Ogataea/Candida clade</taxon>
    </lineage>
</organism>
<gene>
    <name evidence="1" type="ORF">Cboi01_000138500</name>
</gene>
<evidence type="ECO:0000313" key="2">
    <source>
        <dbReference type="Proteomes" id="UP001165101"/>
    </source>
</evidence>